<comment type="caution">
    <text evidence="2">The sequence shown here is derived from an EMBL/GenBank/DDBJ whole genome shotgun (WGS) entry which is preliminary data.</text>
</comment>
<organism evidence="2 3">
    <name type="scientific">Penicillium decumbens</name>
    <dbReference type="NCBI Taxonomy" id="69771"/>
    <lineage>
        <taxon>Eukaryota</taxon>
        <taxon>Fungi</taxon>
        <taxon>Dikarya</taxon>
        <taxon>Ascomycota</taxon>
        <taxon>Pezizomycotina</taxon>
        <taxon>Eurotiomycetes</taxon>
        <taxon>Eurotiomycetidae</taxon>
        <taxon>Eurotiales</taxon>
        <taxon>Aspergillaceae</taxon>
        <taxon>Penicillium</taxon>
    </lineage>
</organism>
<gene>
    <name evidence="2" type="ORF">PENDEC_c003G06630</name>
</gene>
<proteinExistence type="predicted"/>
<dbReference type="STRING" id="69771.A0A1V6PK15"/>
<dbReference type="AlphaFoldDB" id="A0A1V6PK15"/>
<feature type="transmembrane region" description="Helical" evidence="1">
    <location>
        <begin position="161"/>
        <end position="183"/>
    </location>
</feature>
<evidence type="ECO:0008006" key="4">
    <source>
        <dbReference type="Google" id="ProtNLM"/>
    </source>
</evidence>
<dbReference type="EMBL" id="MDYL01000003">
    <property type="protein sequence ID" value="OQD77057.1"/>
    <property type="molecule type" value="Genomic_DNA"/>
</dbReference>
<keyword evidence="1" id="KW-0812">Transmembrane</keyword>
<keyword evidence="1" id="KW-0472">Membrane</keyword>
<accession>A0A1V6PK15</accession>
<dbReference type="Proteomes" id="UP000191522">
    <property type="component" value="Unassembled WGS sequence"/>
</dbReference>
<sequence>MHLPQSRIYIFGFILVAAGDNNNYFTNQLLVSWITELSEFNITFWQQSLIQQSAASQGNIYSKIHASDKVTHFTWTVQLLGFDLSYSNEFFLWVNPDGPDGFVSTYFNITEPTTTTATATVATATSINTHNLALPVSSASTSAVSSSVPTPSWRLTTTSKIALAVGIGIGIPVLCALGAIIWIKLRQSNNGNGNMNDNSLPGYRTGPPPGAISPWPVMQQQAGLPYQAKDIDPKELQQCRFSTNNRFELPNSPYR</sequence>
<keyword evidence="3" id="KW-1185">Reference proteome</keyword>
<reference evidence="3" key="1">
    <citation type="journal article" date="2017" name="Nat. Microbiol.">
        <title>Global analysis of biosynthetic gene clusters reveals vast potential of secondary metabolite production in Penicillium species.</title>
        <authorList>
            <person name="Nielsen J.C."/>
            <person name="Grijseels S."/>
            <person name="Prigent S."/>
            <person name="Ji B."/>
            <person name="Dainat J."/>
            <person name="Nielsen K.F."/>
            <person name="Frisvad J.C."/>
            <person name="Workman M."/>
            <person name="Nielsen J."/>
        </authorList>
    </citation>
    <scope>NUCLEOTIDE SEQUENCE [LARGE SCALE GENOMIC DNA]</scope>
    <source>
        <strain evidence="3">IBT 11843</strain>
    </source>
</reference>
<name>A0A1V6PK15_PENDC</name>
<evidence type="ECO:0000313" key="3">
    <source>
        <dbReference type="Proteomes" id="UP000191522"/>
    </source>
</evidence>
<keyword evidence="1" id="KW-1133">Transmembrane helix</keyword>
<evidence type="ECO:0000256" key="1">
    <source>
        <dbReference type="SAM" id="Phobius"/>
    </source>
</evidence>
<protein>
    <recommendedName>
        <fullName evidence="4">Mid2 domain-containing protein</fullName>
    </recommendedName>
</protein>
<dbReference type="OrthoDB" id="5390143at2759"/>
<evidence type="ECO:0000313" key="2">
    <source>
        <dbReference type="EMBL" id="OQD77057.1"/>
    </source>
</evidence>